<evidence type="ECO:0000313" key="3">
    <source>
        <dbReference type="Proteomes" id="UP000664002"/>
    </source>
</evidence>
<dbReference type="AlphaFoldDB" id="A0A939NIZ1"/>
<dbReference type="EMBL" id="JAGETM010000031">
    <property type="protein sequence ID" value="MBO1997723.1"/>
    <property type="molecule type" value="Genomic_DNA"/>
</dbReference>
<organism evidence="2 3">
    <name type="scientific">Klebsiella pneumoniae</name>
    <dbReference type="NCBI Taxonomy" id="573"/>
    <lineage>
        <taxon>Bacteria</taxon>
        <taxon>Pseudomonadati</taxon>
        <taxon>Pseudomonadota</taxon>
        <taxon>Gammaproteobacteria</taxon>
        <taxon>Enterobacterales</taxon>
        <taxon>Enterobacteriaceae</taxon>
        <taxon>Klebsiella/Raoultella group</taxon>
        <taxon>Klebsiella</taxon>
        <taxon>Klebsiella pneumoniae complex</taxon>
    </lineage>
</organism>
<sequence length="53" mass="5792">MPAPDRADLTADTARPAIAGGALRWSLIGAVKGHRQPRRSSAGRAGRWRSRRR</sequence>
<reference evidence="2" key="1">
    <citation type="submission" date="2021-03" db="EMBL/GenBank/DDBJ databases">
        <title>Molecular epidemiology and mechanisms of colistin and carbapenem resistance in Enterobacteriaceae from clinical isolates, the environment and porcine samples in Pretoria, South Africa.</title>
        <authorList>
            <person name="Bogoshi D."/>
            <person name="Mbelle N.M."/>
            <person name="Naidoo V."/>
            <person name="Osei Sekyere J."/>
        </authorList>
    </citation>
    <scope>NUCLEOTIDE SEQUENCE</scope>
    <source>
        <strain evidence="2">C027</strain>
    </source>
</reference>
<dbReference type="Proteomes" id="UP000664002">
    <property type="component" value="Unassembled WGS sequence"/>
</dbReference>
<gene>
    <name evidence="2" type="ORF">J4730_22275</name>
</gene>
<feature type="region of interest" description="Disordered" evidence="1">
    <location>
        <begin position="31"/>
        <end position="53"/>
    </location>
</feature>
<evidence type="ECO:0000256" key="1">
    <source>
        <dbReference type="SAM" id="MobiDB-lite"/>
    </source>
</evidence>
<evidence type="ECO:0000313" key="2">
    <source>
        <dbReference type="EMBL" id="MBO1997723.1"/>
    </source>
</evidence>
<name>A0A939NIZ1_KLEPN</name>
<accession>A0A939NIZ1</accession>
<comment type="caution">
    <text evidence="2">The sequence shown here is derived from an EMBL/GenBank/DDBJ whole genome shotgun (WGS) entry which is preliminary data.</text>
</comment>
<protein>
    <submittedName>
        <fullName evidence="2">Uncharacterized protein</fullName>
    </submittedName>
</protein>
<proteinExistence type="predicted"/>